<dbReference type="PRINTS" id="PR00686">
    <property type="entry name" value="TIFACTORIID"/>
</dbReference>
<evidence type="ECO:0008006" key="7">
    <source>
        <dbReference type="Google" id="ProtNLM"/>
    </source>
</evidence>
<keyword evidence="3" id="KW-0804">Transcription</keyword>
<dbReference type="AlphaFoldDB" id="K3WYW4"/>
<dbReference type="Gene3D" id="3.30.310.10">
    <property type="entry name" value="TATA-Binding Protein"/>
    <property type="match status" value="2"/>
</dbReference>
<dbReference type="VEuPathDB" id="FungiDB:PYU1_G010143"/>
<dbReference type="InterPro" id="IPR000814">
    <property type="entry name" value="TBP"/>
</dbReference>
<evidence type="ECO:0000256" key="4">
    <source>
        <dbReference type="SAM" id="MobiDB-lite"/>
    </source>
</evidence>
<protein>
    <recommendedName>
        <fullName evidence="7">TATA-box-binding protein</fullName>
    </recommendedName>
</protein>
<evidence type="ECO:0000313" key="6">
    <source>
        <dbReference type="Proteomes" id="UP000019132"/>
    </source>
</evidence>
<organism evidence="5 6">
    <name type="scientific">Globisporangium ultimum (strain ATCC 200006 / CBS 805.95 / DAOM BR144)</name>
    <name type="common">Pythium ultimum</name>
    <dbReference type="NCBI Taxonomy" id="431595"/>
    <lineage>
        <taxon>Eukaryota</taxon>
        <taxon>Sar</taxon>
        <taxon>Stramenopiles</taxon>
        <taxon>Oomycota</taxon>
        <taxon>Peronosporomycetes</taxon>
        <taxon>Pythiales</taxon>
        <taxon>Pythiaceae</taxon>
        <taxon>Globisporangium</taxon>
    </lineage>
</organism>
<evidence type="ECO:0000313" key="5">
    <source>
        <dbReference type="EnsemblProtists" id="PYU1_T010163"/>
    </source>
</evidence>
<dbReference type="PANTHER" id="PTHR10126">
    <property type="entry name" value="TATA-BOX BINDING PROTEIN"/>
    <property type="match status" value="1"/>
</dbReference>
<dbReference type="SUPFAM" id="SSF55945">
    <property type="entry name" value="TATA-box binding protein-like"/>
    <property type="match status" value="2"/>
</dbReference>
<keyword evidence="2" id="KW-0238">DNA-binding</keyword>
<dbReference type="Proteomes" id="UP000019132">
    <property type="component" value="Unassembled WGS sequence"/>
</dbReference>
<reference evidence="6" key="1">
    <citation type="journal article" date="2010" name="Genome Biol.">
        <title>Genome sequence of the necrotrophic plant pathogen Pythium ultimum reveals original pathogenicity mechanisms and effector repertoire.</title>
        <authorList>
            <person name="Levesque C.A."/>
            <person name="Brouwer H."/>
            <person name="Cano L."/>
            <person name="Hamilton J.P."/>
            <person name="Holt C."/>
            <person name="Huitema E."/>
            <person name="Raffaele S."/>
            <person name="Robideau G.P."/>
            <person name="Thines M."/>
            <person name="Win J."/>
            <person name="Zerillo M.M."/>
            <person name="Beakes G.W."/>
            <person name="Boore J.L."/>
            <person name="Busam D."/>
            <person name="Dumas B."/>
            <person name="Ferriera S."/>
            <person name="Fuerstenberg S.I."/>
            <person name="Gachon C.M."/>
            <person name="Gaulin E."/>
            <person name="Govers F."/>
            <person name="Grenville-Briggs L."/>
            <person name="Horner N."/>
            <person name="Hostetler J."/>
            <person name="Jiang R.H."/>
            <person name="Johnson J."/>
            <person name="Krajaejun T."/>
            <person name="Lin H."/>
            <person name="Meijer H.J."/>
            <person name="Moore B."/>
            <person name="Morris P."/>
            <person name="Phuntmart V."/>
            <person name="Puiu D."/>
            <person name="Shetty J."/>
            <person name="Stajich J.E."/>
            <person name="Tripathy S."/>
            <person name="Wawra S."/>
            <person name="van West P."/>
            <person name="Whitty B.R."/>
            <person name="Coutinho P.M."/>
            <person name="Henrissat B."/>
            <person name="Martin F."/>
            <person name="Thomas P.D."/>
            <person name="Tyler B.M."/>
            <person name="De Vries R.P."/>
            <person name="Kamoun S."/>
            <person name="Yandell M."/>
            <person name="Tisserat N."/>
            <person name="Buell C.R."/>
        </authorList>
    </citation>
    <scope>NUCLEOTIDE SEQUENCE</scope>
    <source>
        <strain evidence="6">DAOM:BR144</strain>
    </source>
</reference>
<dbReference type="HOGENOM" id="CLU_060161_2_0_1"/>
<dbReference type="FunFam" id="3.30.310.10:FF:000023">
    <property type="entry name" value="TATA-box-binding protein 2"/>
    <property type="match status" value="1"/>
</dbReference>
<dbReference type="eggNOG" id="KOG3302">
    <property type="taxonomic scope" value="Eukaryota"/>
</dbReference>
<feature type="compositionally biased region" description="Acidic residues" evidence="4">
    <location>
        <begin position="250"/>
        <end position="259"/>
    </location>
</feature>
<dbReference type="EMBL" id="GL376623">
    <property type="status" value="NOT_ANNOTATED_CDS"/>
    <property type="molecule type" value="Genomic_DNA"/>
</dbReference>
<evidence type="ECO:0000256" key="3">
    <source>
        <dbReference type="ARBA" id="ARBA00023163"/>
    </source>
</evidence>
<dbReference type="Pfam" id="PF00352">
    <property type="entry name" value="TBP"/>
    <property type="match status" value="2"/>
</dbReference>
<evidence type="ECO:0000256" key="2">
    <source>
        <dbReference type="ARBA" id="ARBA00023125"/>
    </source>
</evidence>
<reference evidence="5" key="3">
    <citation type="submission" date="2015-02" db="UniProtKB">
        <authorList>
            <consortium name="EnsemblProtists"/>
        </authorList>
    </citation>
    <scope>IDENTIFICATION</scope>
    <source>
        <strain evidence="5">DAOM BR144</strain>
    </source>
</reference>
<dbReference type="InterPro" id="IPR012295">
    <property type="entry name" value="TBP_dom_sf"/>
</dbReference>
<feature type="region of interest" description="Disordered" evidence="4">
    <location>
        <begin position="230"/>
        <end position="266"/>
    </location>
</feature>
<keyword evidence="6" id="KW-1185">Reference proteome</keyword>
<comment type="similarity">
    <text evidence="1">Belongs to the TBP family.</text>
</comment>
<evidence type="ECO:0000256" key="1">
    <source>
        <dbReference type="ARBA" id="ARBA00005560"/>
    </source>
</evidence>
<dbReference type="STRING" id="431595.K3WYW4"/>
<dbReference type="GO" id="GO:0003677">
    <property type="term" value="F:DNA binding"/>
    <property type="evidence" value="ECO:0007669"/>
    <property type="project" value="UniProtKB-KW"/>
</dbReference>
<sequence>MSSAMSSSSFGGALSGPTDPAAFSAADAPADRKASELQIKNFVCSANLGMRFDLSNLFTKSHKKAELVSKKNCIVMKLGAPRATAMLFANGKLVCTGAETEDAIKAAARKFTQIIQKMDYPGVNLIDFKIQNVVGTCELGFRVLVEELSFAHHDCCTYEPELYPALIYRLEKPKVKILVFVSGKVVFTGSKDPRELYAAFDAILPILHEFKDTKRVDVADPSALDGAGLTDAADSAMAKQKEAGGHGGNDDDDDDQSMEDDSHLDN</sequence>
<dbReference type="InParanoid" id="K3WYW4"/>
<name>K3WYW4_GLOUD</name>
<proteinExistence type="inferred from homology"/>
<reference evidence="6" key="2">
    <citation type="submission" date="2010-04" db="EMBL/GenBank/DDBJ databases">
        <authorList>
            <person name="Buell R."/>
            <person name="Hamilton J."/>
            <person name="Hostetler J."/>
        </authorList>
    </citation>
    <scope>NUCLEOTIDE SEQUENCE [LARGE SCALE GENOMIC DNA]</scope>
    <source>
        <strain evidence="6">DAOM:BR144</strain>
    </source>
</reference>
<dbReference type="EnsemblProtists" id="PYU1_T010163">
    <property type="protein sequence ID" value="PYU1_T010163"/>
    <property type="gene ID" value="PYU1_G010143"/>
</dbReference>
<accession>K3WYW4</accession>
<dbReference type="GO" id="GO:0006352">
    <property type="term" value="P:DNA-templated transcription initiation"/>
    <property type="evidence" value="ECO:0007669"/>
    <property type="project" value="InterPro"/>
</dbReference>